<feature type="compositionally biased region" description="Pro residues" evidence="1">
    <location>
        <begin position="87"/>
        <end position="103"/>
    </location>
</feature>
<accession>A0AAV1WIK6</accession>
<comment type="caution">
    <text evidence="2">The sequence shown here is derived from an EMBL/GenBank/DDBJ whole genome shotgun (WGS) entry which is preliminary data.</text>
</comment>
<proteinExistence type="predicted"/>
<feature type="compositionally biased region" description="Basic and acidic residues" evidence="1">
    <location>
        <begin position="124"/>
        <end position="133"/>
    </location>
</feature>
<sequence length="133" mass="15086">MLVANLVLNIDQISFSNSKSDLRCDKIRSFSNLIMIESNRVSEYGNFLLPHKEEELMHHHQHARSFLLRHPFSSTFLRPLPFPPLQPPLPFRHPQPPHPPPCPLTSSSSFPHSLQLRAAPPDRASVEREGAGV</sequence>
<gene>
    <name evidence="2" type="ORF">LLUT_LOCUS10118</name>
</gene>
<protein>
    <submittedName>
        <fullName evidence="2">Uncharacterized protein</fullName>
    </submittedName>
</protein>
<name>A0AAV1WIK6_LUPLU</name>
<evidence type="ECO:0000256" key="1">
    <source>
        <dbReference type="SAM" id="MobiDB-lite"/>
    </source>
</evidence>
<evidence type="ECO:0000313" key="2">
    <source>
        <dbReference type="EMBL" id="CAL0309058.1"/>
    </source>
</evidence>
<dbReference type="EMBL" id="CAXHTB010000007">
    <property type="protein sequence ID" value="CAL0309058.1"/>
    <property type="molecule type" value="Genomic_DNA"/>
</dbReference>
<organism evidence="2 3">
    <name type="scientific">Lupinus luteus</name>
    <name type="common">European yellow lupine</name>
    <dbReference type="NCBI Taxonomy" id="3873"/>
    <lineage>
        <taxon>Eukaryota</taxon>
        <taxon>Viridiplantae</taxon>
        <taxon>Streptophyta</taxon>
        <taxon>Embryophyta</taxon>
        <taxon>Tracheophyta</taxon>
        <taxon>Spermatophyta</taxon>
        <taxon>Magnoliopsida</taxon>
        <taxon>eudicotyledons</taxon>
        <taxon>Gunneridae</taxon>
        <taxon>Pentapetalae</taxon>
        <taxon>rosids</taxon>
        <taxon>fabids</taxon>
        <taxon>Fabales</taxon>
        <taxon>Fabaceae</taxon>
        <taxon>Papilionoideae</taxon>
        <taxon>50 kb inversion clade</taxon>
        <taxon>genistoids sensu lato</taxon>
        <taxon>core genistoids</taxon>
        <taxon>Genisteae</taxon>
        <taxon>Lupinus</taxon>
    </lineage>
</organism>
<reference evidence="2 3" key="1">
    <citation type="submission" date="2024-03" db="EMBL/GenBank/DDBJ databases">
        <authorList>
            <person name="Martinez-Hernandez J."/>
        </authorList>
    </citation>
    <scope>NUCLEOTIDE SEQUENCE [LARGE SCALE GENOMIC DNA]</scope>
</reference>
<dbReference type="Proteomes" id="UP001497480">
    <property type="component" value="Unassembled WGS sequence"/>
</dbReference>
<evidence type="ECO:0000313" key="3">
    <source>
        <dbReference type="Proteomes" id="UP001497480"/>
    </source>
</evidence>
<feature type="region of interest" description="Disordered" evidence="1">
    <location>
        <begin position="87"/>
        <end position="133"/>
    </location>
</feature>
<keyword evidence="3" id="KW-1185">Reference proteome</keyword>
<dbReference type="AlphaFoldDB" id="A0AAV1WIK6"/>